<organism evidence="1 2">
    <name type="scientific">Pedobacter antarcticus 4BY</name>
    <dbReference type="NCBI Taxonomy" id="1358423"/>
    <lineage>
        <taxon>Bacteria</taxon>
        <taxon>Pseudomonadati</taxon>
        <taxon>Bacteroidota</taxon>
        <taxon>Sphingobacteriia</taxon>
        <taxon>Sphingobacteriales</taxon>
        <taxon>Sphingobacteriaceae</taxon>
        <taxon>Pedobacter</taxon>
    </lineage>
</organism>
<dbReference type="OrthoDB" id="1110562at2"/>
<dbReference type="eggNOG" id="ENOG5033RBB">
    <property type="taxonomic scope" value="Bacteria"/>
</dbReference>
<dbReference type="EMBL" id="JNFF01000083">
    <property type="protein sequence ID" value="KEQ29128.1"/>
    <property type="molecule type" value="Genomic_DNA"/>
</dbReference>
<proteinExistence type="predicted"/>
<dbReference type="AlphaFoldDB" id="A0A081PEK5"/>
<accession>A0A081PEK5</accession>
<keyword evidence="2" id="KW-1185">Reference proteome</keyword>
<comment type="caution">
    <text evidence="1">The sequence shown here is derived from an EMBL/GenBank/DDBJ whole genome shotgun (WGS) entry which is preliminary data.</text>
</comment>
<evidence type="ECO:0000313" key="2">
    <source>
        <dbReference type="Proteomes" id="UP000028007"/>
    </source>
</evidence>
<dbReference type="RefSeq" id="WP_037442738.1">
    <property type="nucleotide sequence ID" value="NZ_JNFF01000083.1"/>
</dbReference>
<name>A0A081PEK5_9SPHI</name>
<dbReference type="Proteomes" id="UP000028007">
    <property type="component" value="Unassembled WGS sequence"/>
</dbReference>
<sequence length="509" mass="57988">MTPIVAIALITKLKLIFETDKQGNKETNKFLAFQNGSFPVAKENFYFMQPDKYGIGPIDTAIKMFDFANTFNFVSEVDDFIKPSSAALEDVYYDTLKYAIPANNTRGPEQEERFLKAIAFLNQAIELESGEQTTYLANYDKYEQLYKIAISEYKNRELAYKNATGDGAEELKTKWINEESTLKTDIERNLLNWETAGKRSQVEKYLGDFLALSAASPTKTIADLKLEYELFTKATSIDHLANELNYIPTYFSPVNFFEDETGWHEISLDRSEVQSLVRQAPERLKNLYEINDEHIDISTVRFEYTVVDIIREWLHYNDFLLQPFWKLPAASPPLSDGTGGGNLPAFPQKIIFIRKLSVETQSTAPIEPGGKIRLFDFLFQKLKPSVRTTMLVQTDLITKKRNEQLFKTKEILLKERTLPDESRLISAQKIMFNSRFMKTANLAKPAISRFYKAQWSPKTIASIGIKMPENTAPAPPVTIATSSEIELLAFICNKVPGCPAPDPTLSWDN</sequence>
<reference evidence="1 2" key="1">
    <citation type="journal article" date="1992" name="Int. J. Syst. Bacteriol.">
        <title>Sphingobacterium antarcticus sp. nov. a Psychrotrophic Bacterium from the Soils of Schirmacher Oasis, Antarctica.</title>
        <authorList>
            <person name="Shivaji S."/>
            <person name="Ray M.K."/>
            <person name="Rao N.S."/>
            <person name="Saiserr L."/>
            <person name="Jagannadham M.V."/>
            <person name="Kumar G.S."/>
            <person name="Reddy G."/>
            <person name="Bhargava P.M."/>
        </authorList>
    </citation>
    <scope>NUCLEOTIDE SEQUENCE [LARGE SCALE GENOMIC DNA]</scope>
    <source>
        <strain evidence="1 2">4BY</strain>
    </source>
</reference>
<evidence type="ECO:0000313" key="1">
    <source>
        <dbReference type="EMBL" id="KEQ29128.1"/>
    </source>
</evidence>
<protein>
    <submittedName>
        <fullName evidence="1">Uncharacterized protein</fullName>
    </submittedName>
</protein>
<gene>
    <name evidence="1" type="ORF">N180_09800</name>
</gene>